<feature type="compositionally biased region" description="Low complexity" evidence="1">
    <location>
        <begin position="295"/>
        <end position="308"/>
    </location>
</feature>
<comment type="caution">
    <text evidence="2">The sequence shown here is derived from an EMBL/GenBank/DDBJ whole genome shotgun (WGS) entry which is preliminary data.</text>
</comment>
<evidence type="ECO:0000256" key="1">
    <source>
        <dbReference type="SAM" id="MobiDB-lite"/>
    </source>
</evidence>
<protein>
    <submittedName>
        <fullName evidence="2">Uncharacterized protein</fullName>
    </submittedName>
</protein>
<dbReference type="AlphaFoldDB" id="A0A8H6FYD9"/>
<feature type="region of interest" description="Disordered" evidence="1">
    <location>
        <begin position="226"/>
        <end position="308"/>
    </location>
</feature>
<evidence type="ECO:0000313" key="3">
    <source>
        <dbReference type="Proteomes" id="UP000578531"/>
    </source>
</evidence>
<dbReference type="OrthoDB" id="3791134at2759"/>
<sequence>MCVIETLNFNPVPSGSPTWPTIHTSTSSLVPPHNSNNTLQLQNYIPHPSIISPTPNQPHQPTPTTTMGLLDPFWNAVDTTVAGAGTAVGGAIQSVGDGISQTGRNVGDGIAGAAGGWGSYVNDGANYVKDATGAGGVRVGSAGNPLGLAKSKEAARTGGFSSYTPYKGGNKASTKTTEQKAIMPAAPSAAGKTEQTKARSAVGAQVAADARAKAIAAAKENYNKKKAAGGAAAGKGPSAGGNAAGRGGKVTGRAEALKGPAGGVTNAPTKPPGNAAGRGGKVGGTVTGRGGGAAGAAKKPAGTVTGKK</sequence>
<feature type="compositionally biased region" description="Gly residues" evidence="1">
    <location>
        <begin position="276"/>
        <end position="294"/>
    </location>
</feature>
<proteinExistence type="predicted"/>
<dbReference type="GeneID" id="59286227"/>
<organism evidence="2 3">
    <name type="scientific">Letharia columbiana</name>
    <dbReference type="NCBI Taxonomy" id="112416"/>
    <lineage>
        <taxon>Eukaryota</taxon>
        <taxon>Fungi</taxon>
        <taxon>Dikarya</taxon>
        <taxon>Ascomycota</taxon>
        <taxon>Pezizomycotina</taxon>
        <taxon>Lecanoromycetes</taxon>
        <taxon>OSLEUM clade</taxon>
        <taxon>Lecanoromycetidae</taxon>
        <taxon>Lecanorales</taxon>
        <taxon>Lecanorineae</taxon>
        <taxon>Parmeliaceae</taxon>
        <taxon>Letharia</taxon>
    </lineage>
</organism>
<accession>A0A8H6FYD9</accession>
<gene>
    <name evidence="2" type="ORF">HO173_004563</name>
</gene>
<feature type="region of interest" description="Disordered" evidence="1">
    <location>
        <begin position="169"/>
        <end position="197"/>
    </location>
</feature>
<dbReference type="Proteomes" id="UP000578531">
    <property type="component" value="Unassembled WGS sequence"/>
</dbReference>
<feature type="compositionally biased region" description="Gly residues" evidence="1">
    <location>
        <begin position="231"/>
        <end position="250"/>
    </location>
</feature>
<reference evidence="2 3" key="1">
    <citation type="journal article" date="2020" name="Genomics">
        <title>Complete, high-quality genomes from long-read metagenomic sequencing of two wolf lichen thalli reveals enigmatic genome architecture.</title>
        <authorList>
            <person name="McKenzie S.K."/>
            <person name="Walston R.F."/>
            <person name="Allen J.L."/>
        </authorList>
    </citation>
    <scope>NUCLEOTIDE SEQUENCE [LARGE SCALE GENOMIC DNA]</scope>
    <source>
        <strain evidence="2">WasteWater2</strain>
    </source>
</reference>
<dbReference type="RefSeq" id="XP_037166423.1">
    <property type="nucleotide sequence ID" value="XM_037306485.1"/>
</dbReference>
<name>A0A8H6FYD9_9LECA</name>
<keyword evidence="3" id="KW-1185">Reference proteome</keyword>
<dbReference type="EMBL" id="JACCJC010000015">
    <property type="protein sequence ID" value="KAF6237095.1"/>
    <property type="molecule type" value="Genomic_DNA"/>
</dbReference>
<evidence type="ECO:0000313" key="2">
    <source>
        <dbReference type="EMBL" id="KAF6237095.1"/>
    </source>
</evidence>